<feature type="region of interest" description="Disordered" evidence="1">
    <location>
        <begin position="283"/>
        <end position="311"/>
    </location>
</feature>
<reference evidence="2" key="1">
    <citation type="submission" date="2021-10" db="EMBL/GenBank/DDBJ databases">
        <title>Melipona bicolor Genome sequencing and assembly.</title>
        <authorList>
            <person name="Araujo N.S."/>
            <person name="Arias M.C."/>
        </authorList>
    </citation>
    <scope>NUCLEOTIDE SEQUENCE</scope>
    <source>
        <strain evidence="2">USP_2M_L1-L4_2017</strain>
        <tissue evidence="2">Whole body</tissue>
    </source>
</reference>
<proteinExistence type="predicted"/>
<comment type="caution">
    <text evidence="2">The sequence shown here is derived from an EMBL/GenBank/DDBJ whole genome shotgun (WGS) entry which is preliminary data.</text>
</comment>
<accession>A0AA40KZ20</accession>
<gene>
    <name evidence="2" type="ORF">K0M31_002286</name>
</gene>
<evidence type="ECO:0000256" key="1">
    <source>
        <dbReference type="SAM" id="MobiDB-lite"/>
    </source>
</evidence>
<organism evidence="2 3">
    <name type="scientific">Melipona bicolor</name>
    <dbReference type="NCBI Taxonomy" id="60889"/>
    <lineage>
        <taxon>Eukaryota</taxon>
        <taxon>Metazoa</taxon>
        <taxon>Ecdysozoa</taxon>
        <taxon>Arthropoda</taxon>
        <taxon>Hexapoda</taxon>
        <taxon>Insecta</taxon>
        <taxon>Pterygota</taxon>
        <taxon>Neoptera</taxon>
        <taxon>Endopterygota</taxon>
        <taxon>Hymenoptera</taxon>
        <taxon>Apocrita</taxon>
        <taxon>Aculeata</taxon>
        <taxon>Apoidea</taxon>
        <taxon>Anthophila</taxon>
        <taxon>Apidae</taxon>
        <taxon>Melipona</taxon>
    </lineage>
</organism>
<dbReference type="EMBL" id="JAHYIQ010000001">
    <property type="protein sequence ID" value="KAK1137792.1"/>
    <property type="molecule type" value="Genomic_DNA"/>
</dbReference>
<evidence type="ECO:0000313" key="2">
    <source>
        <dbReference type="EMBL" id="KAK1137792.1"/>
    </source>
</evidence>
<dbReference type="Proteomes" id="UP001177670">
    <property type="component" value="Unassembled WGS sequence"/>
</dbReference>
<protein>
    <submittedName>
        <fullName evidence="2">Uncharacterized protein</fullName>
    </submittedName>
</protein>
<keyword evidence="3" id="KW-1185">Reference proteome</keyword>
<name>A0AA40KZ20_9HYME</name>
<evidence type="ECO:0000313" key="3">
    <source>
        <dbReference type="Proteomes" id="UP001177670"/>
    </source>
</evidence>
<sequence>MSALRLTSTRYSTQYLLNQISHENNVTAETAHIQNSLPNLDSKNLKFEADETLSNLLLDGEHQSEISEQNDSARLTSVKTVASLDHSIRVHDLHAANNETNATKHIPRISSNFDGTNEEFVGAAYGNGQISVYDSNQSSFQINCTRNWENLSSTIDASTSRKEFWSDLKCENSPSTSQSIEKICTKSEQYAQNDIAMSRKTKNSDADYDYSDLGPETNVNAINDIATLPVKNLSYVFYKDETDACNDENQQLDKGLNVLGHRHINESTDFNLSVNDVTNEPIADSNLRARNEDDDPYSDNGTSAVGPRNEIEKRTFGKANNPMVSKHAVIEGVNSHFMSL</sequence>
<dbReference type="AlphaFoldDB" id="A0AA40KZ20"/>